<evidence type="ECO:0000256" key="3">
    <source>
        <dbReference type="SAM" id="MobiDB-lite"/>
    </source>
</evidence>
<dbReference type="OrthoDB" id="5988469at2759"/>
<evidence type="ECO:0000256" key="1">
    <source>
        <dbReference type="PROSITE-ProRule" id="PRU00325"/>
    </source>
</evidence>
<feature type="compositionally biased region" description="Polar residues" evidence="3">
    <location>
        <begin position="1042"/>
        <end position="1058"/>
    </location>
</feature>
<keyword evidence="1" id="KW-0479">Metal-binding</keyword>
<dbReference type="InterPro" id="IPR007527">
    <property type="entry name" value="Znf_SWIM"/>
</dbReference>
<organism evidence="5 6">
    <name type="scientific">Clytia hemisphaerica</name>
    <dbReference type="NCBI Taxonomy" id="252671"/>
    <lineage>
        <taxon>Eukaryota</taxon>
        <taxon>Metazoa</taxon>
        <taxon>Cnidaria</taxon>
        <taxon>Hydrozoa</taxon>
        <taxon>Hydroidolina</taxon>
        <taxon>Leptothecata</taxon>
        <taxon>Obeliida</taxon>
        <taxon>Clytiidae</taxon>
        <taxon>Clytia</taxon>
    </lineage>
</organism>
<dbReference type="InterPro" id="IPR048324">
    <property type="entry name" value="ZSWIM1-3_RNaseH-like"/>
</dbReference>
<protein>
    <recommendedName>
        <fullName evidence="4">SWIM-type domain-containing protein</fullName>
    </recommendedName>
</protein>
<accession>A0A7M5VBI8</accession>
<keyword evidence="6" id="KW-1185">Reference proteome</keyword>
<feature type="region of interest" description="Disordered" evidence="3">
    <location>
        <begin position="1230"/>
        <end position="1249"/>
    </location>
</feature>
<dbReference type="InterPro" id="IPR029309">
    <property type="entry name" value="CaRF"/>
</dbReference>
<dbReference type="PANTHER" id="PTHR47456">
    <property type="entry name" value="PHD-TYPE DOMAIN-CONTAINING PROTEIN"/>
    <property type="match status" value="1"/>
</dbReference>
<sequence>MAENLEKNIISQENGCNTSIVSSTSDGHFRSQLLLGEGQIDAQFDEKLKEEIAAQTLILTALGNGENNGTSGSSQTSTTVHLHQEGDHVFVSTDNDGSHVSNNVLVATQNVDDFHQQDQQGHSFDVSQAIGVEMIAIQQNQSDSKLHQQLDSHVGTILTRENPQDTSSDINQCGYKAENREENDLLNRQLAAGGRSMLEASISGGSPVVLNAIAIKGENGVTELQEIQFDATASTSEMQIEHTEVEAITEQDQEEDQTDKAALMIINPEKDSPGRGEIAEEGNQGEEKYPQLFTVSTAEDAHEVIKNYAEETMSTFVSMRKMKQYGITEGGIDLKKKNYRVFFESTDIEFDGIPYVYVADKMYICHLGKDKTEVTRQKIRMQSLERRAKLGLPLKDVSSTRLRTKKIDCPVKITVKMIAKFPQYKVDRKTKRVCETASKKVRQALLDTNGKLNCYYSFIGRLPATAEHNHPVGEDNSEHEPIDQIIKDKIVQLTWEGIVSSGEVKKILEDFVEQELFAGKPSPAKTRRRYYPNVKDIRNYMNKAKMLTRLSTDLKQELQELATKLQQSRPTENIILQSEFIDQGESLLPVNKTVSDDTRSLKPTLIFCHQTSQQQRLLKRYGRQIVLSEVTNLIERVPFPLFNLFVQTNVDYQLVASFIVEVRNRASILQGLNTVKDWNPGWVPKYIVIDYSDDQSEAVKEVFPSSQQFISEASRERCWRQWLSKPENKISGDPNKVFLQFQAIANSFNEEVLHQAALELENSEIWRESANLRSWFNSNWLLEAKKWVIGYRPDDFIVTLHNDFLIERDERTLRDAHMSFMRGKKLGTLIENLVNTVIPGFYKRYIELNRKSYTQANELKVLYGDQLPTCLVNKPASVIVHVLEQIKTTESTVYQVSHVQPGVFWVQDASATETSDAAHTVSFGDANNLPSCDCLDWQQYKLPCKHLCSVFSSFPEWGWDMLNASYTANPLINLDYSCIKPWVDGPHKEEQRLSHYNVTPSLTLNADEPKVSPKQTTINANDIKISDVELEVPAGSKEGSAIETSVKTGNEKSASSLVADTEADTEDEETADIALQCRDLLTNLAQLTSKRKHDQIAKLKADLEASIRILQETVEQDEIEEGVTTKVVNEEKPAVVENCVTGQNNTTPNDENILTEQCNITDEQANVIIDHGNVITEQALVVGEQVVTNDGISLLATGSKRVLNTLNLDEEDEVDDFKRLRVDLDKESDIEEGSYVSEEEDPIGAPVSTDIEDETVEISTEHEDDDEDNELLAQTPIHEPEVPDVILNADVPIQTILTRPPPVEELTPEQRERKLLAILTASSV</sequence>
<name>A0A7M5VBI8_9CNID</name>
<keyword evidence="2" id="KW-0175">Coiled coil</keyword>
<feature type="region of interest" description="Disordered" evidence="3">
    <location>
        <begin position="1036"/>
        <end position="1065"/>
    </location>
</feature>
<evidence type="ECO:0000256" key="2">
    <source>
        <dbReference type="SAM" id="Coils"/>
    </source>
</evidence>
<evidence type="ECO:0000313" key="5">
    <source>
        <dbReference type="EnsemblMetazoa" id="CLYHEMP007150.1"/>
    </source>
</evidence>
<dbReference type="PANTHER" id="PTHR47456:SF5">
    <property type="match status" value="1"/>
</dbReference>
<keyword evidence="1" id="KW-0862">Zinc</keyword>
<evidence type="ECO:0000313" key="6">
    <source>
        <dbReference type="Proteomes" id="UP000594262"/>
    </source>
</evidence>
<dbReference type="Pfam" id="PF21056">
    <property type="entry name" value="ZSWIM1-3_RNaseH-like"/>
    <property type="match status" value="1"/>
</dbReference>
<feature type="domain" description="SWIM-type" evidence="4">
    <location>
        <begin position="919"/>
        <end position="955"/>
    </location>
</feature>
<dbReference type="PROSITE" id="PS50966">
    <property type="entry name" value="ZF_SWIM"/>
    <property type="match status" value="1"/>
</dbReference>
<proteinExistence type="predicted"/>
<dbReference type="EnsemblMetazoa" id="CLYHEMT007150.1">
    <property type="protein sequence ID" value="CLYHEMP007150.1"/>
    <property type="gene ID" value="CLYHEMG007150"/>
</dbReference>
<dbReference type="GO" id="GO:0003700">
    <property type="term" value="F:DNA-binding transcription factor activity"/>
    <property type="evidence" value="ECO:0007669"/>
    <property type="project" value="InterPro"/>
</dbReference>
<dbReference type="Pfam" id="PF15299">
    <property type="entry name" value="ALS2CR8"/>
    <property type="match status" value="1"/>
</dbReference>
<keyword evidence="1" id="KW-0863">Zinc-finger</keyword>
<evidence type="ECO:0000259" key="4">
    <source>
        <dbReference type="PROSITE" id="PS50966"/>
    </source>
</evidence>
<feature type="coiled-coil region" evidence="2">
    <location>
        <begin position="537"/>
        <end position="564"/>
    </location>
</feature>
<dbReference type="Proteomes" id="UP000594262">
    <property type="component" value="Unplaced"/>
</dbReference>
<dbReference type="Pfam" id="PF04434">
    <property type="entry name" value="SWIM"/>
    <property type="match status" value="1"/>
</dbReference>
<dbReference type="RefSeq" id="XP_066924257.1">
    <property type="nucleotide sequence ID" value="XM_067068156.1"/>
</dbReference>
<reference evidence="5" key="1">
    <citation type="submission" date="2021-01" db="UniProtKB">
        <authorList>
            <consortium name="EnsemblMetazoa"/>
        </authorList>
    </citation>
    <scope>IDENTIFICATION</scope>
</reference>
<dbReference type="GO" id="GO:0008270">
    <property type="term" value="F:zinc ion binding"/>
    <property type="evidence" value="ECO:0007669"/>
    <property type="project" value="UniProtKB-KW"/>
</dbReference>
<dbReference type="GeneID" id="136811533"/>
<feature type="compositionally biased region" description="Acidic residues" evidence="3">
    <location>
        <begin position="1230"/>
        <end position="1242"/>
    </location>
</feature>